<feature type="region of interest" description="Disordered" evidence="8">
    <location>
        <begin position="719"/>
        <end position="738"/>
    </location>
</feature>
<dbReference type="PROSITE" id="PS00024">
    <property type="entry name" value="HEMOPEXIN"/>
    <property type="match status" value="1"/>
</dbReference>
<evidence type="ECO:0000256" key="2">
    <source>
        <dbReference type="ARBA" id="ARBA00022525"/>
    </source>
</evidence>
<dbReference type="CDD" id="cd00094">
    <property type="entry name" value="HX"/>
    <property type="match status" value="1"/>
</dbReference>
<reference evidence="11" key="1">
    <citation type="submission" date="2025-05" db="UniProtKB">
        <authorList>
            <consortium name="Ensembl"/>
        </authorList>
    </citation>
    <scope>IDENTIFICATION</scope>
</reference>
<keyword evidence="12" id="KW-1185">Reference proteome</keyword>
<evidence type="ECO:0000256" key="4">
    <source>
        <dbReference type="ARBA" id="ARBA00022737"/>
    </source>
</evidence>
<evidence type="ECO:0000256" key="5">
    <source>
        <dbReference type="ARBA" id="ARBA00023157"/>
    </source>
</evidence>
<feature type="domain" description="SMB" evidence="10">
    <location>
        <begin position="21"/>
        <end position="64"/>
    </location>
</feature>
<feature type="compositionally biased region" description="Polar residues" evidence="8">
    <location>
        <begin position="111"/>
        <end position="136"/>
    </location>
</feature>
<dbReference type="InterPro" id="IPR036375">
    <property type="entry name" value="Hemopexin-like_dom_sf"/>
</dbReference>
<dbReference type="STRING" id="8078.ENSFHEP00000033979"/>
<feature type="compositionally biased region" description="Polar residues" evidence="8">
    <location>
        <begin position="146"/>
        <end position="163"/>
    </location>
</feature>
<evidence type="ECO:0000256" key="1">
    <source>
        <dbReference type="ARBA" id="ARBA00004613"/>
    </source>
</evidence>
<evidence type="ECO:0000313" key="12">
    <source>
        <dbReference type="Proteomes" id="UP000265000"/>
    </source>
</evidence>
<evidence type="ECO:0000256" key="7">
    <source>
        <dbReference type="PROSITE-ProRule" id="PRU01011"/>
    </source>
</evidence>
<dbReference type="PROSITE" id="PS50958">
    <property type="entry name" value="SMB_2"/>
    <property type="match status" value="2"/>
</dbReference>
<feature type="compositionally biased region" description="Pro residues" evidence="8">
    <location>
        <begin position="453"/>
        <end position="470"/>
    </location>
</feature>
<dbReference type="PROSITE" id="PS51642">
    <property type="entry name" value="HEMOPEXIN_2"/>
    <property type="match status" value="1"/>
</dbReference>
<feature type="signal peptide" evidence="9">
    <location>
        <begin position="1"/>
        <end position="21"/>
    </location>
</feature>
<feature type="compositionally biased region" description="Polar residues" evidence="8">
    <location>
        <begin position="378"/>
        <end position="388"/>
    </location>
</feature>
<keyword evidence="2" id="KW-0964">Secreted</keyword>
<feature type="compositionally biased region" description="Low complexity" evidence="8">
    <location>
        <begin position="242"/>
        <end position="259"/>
    </location>
</feature>
<protein>
    <submittedName>
        <fullName evidence="11">Proteoglycan 4</fullName>
    </submittedName>
</protein>
<accession>A0A3Q2Q018</accession>
<proteinExistence type="predicted"/>
<feature type="domain" description="SMB" evidence="10">
    <location>
        <begin position="65"/>
        <end position="104"/>
    </location>
</feature>
<dbReference type="AlphaFoldDB" id="A0A3Q2Q018"/>
<dbReference type="Gene3D" id="4.10.410.20">
    <property type="match status" value="2"/>
</dbReference>
<dbReference type="InterPro" id="IPR018486">
    <property type="entry name" value="Hemopexin_CS"/>
</dbReference>
<evidence type="ECO:0000256" key="8">
    <source>
        <dbReference type="SAM" id="MobiDB-lite"/>
    </source>
</evidence>
<dbReference type="SMART" id="SM00120">
    <property type="entry name" value="HX"/>
    <property type="match status" value="2"/>
</dbReference>
<dbReference type="SMART" id="SM00201">
    <property type="entry name" value="SO"/>
    <property type="match status" value="2"/>
</dbReference>
<dbReference type="Pfam" id="PF01033">
    <property type="entry name" value="Somatomedin_B"/>
    <property type="match status" value="2"/>
</dbReference>
<dbReference type="Ensembl" id="ENSFHET00000028784.1">
    <property type="protein sequence ID" value="ENSFHEP00000033979.1"/>
    <property type="gene ID" value="ENSFHEG00000021428.1"/>
</dbReference>
<evidence type="ECO:0000256" key="9">
    <source>
        <dbReference type="SAM" id="SignalP"/>
    </source>
</evidence>
<feature type="compositionally biased region" description="Pro residues" evidence="8">
    <location>
        <begin position="417"/>
        <end position="427"/>
    </location>
</feature>
<evidence type="ECO:0000256" key="6">
    <source>
        <dbReference type="ARBA" id="ARBA00023180"/>
    </source>
</evidence>
<feature type="region of interest" description="Disordered" evidence="8">
    <location>
        <begin position="111"/>
        <end position="507"/>
    </location>
</feature>
<feature type="compositionally biased region" description="Polar residues" evidence="8">
    <location>
        <begin position="276"/>
        <end position="292"/>
    </location>
</feature>
<keyword evidence="4" id="KW-0677">Repeat</keyword>
<dbReference type="InterPro" id="IPR051298">
    <property type="entry name" value="Heme_transport/Cell_adhesion"/>
</dbReference>
<dbReference type="InterPro" id="IPR036024">
    <property type="entry name" value="Somatomedin_B-like_dom_sf"/>
</dbReference>
<dbReference type="InterPro" id="IPR001212">
    <property type="entry name" value="Somatomedin_B_dom"/>
</dbReference>
<dbReference type="GO" id="GO:0005615">
    <property type="term" value="C:extracellular space"/>
    <property type="evidence" value="ECO:0007669"/>
    <property type="project" value="TreeGrafter"/>
</dbReference>
<dbReference type="Pfam" id="PF00045">
    <property type="entry name" value="Hemopexin"/>
    <property type="match status" value="1"/>
</dbReference>
<feature type="repeat" description="Hemopexin" evidence="7">
    <location>
        <begin position="550"/>
        <end position="597"/>
    </location>
</feature>
<dbReference type="Ensembl" id="ENSFHET00000034806.1">
    <property type="protein sequence ID" value="ENSFHEP00000019501.1"/>
    <property type="gene ID" value="ENSFHEG00000021428.1"/>
</dbReference>
<evidence type="ECO:0000313" key="11">
    <source>
        <dbReference type="Ensembl" id="ENSFHEP00000019501.1"/>
    </source>
</evidence>
<comment type="subcellular location">
    <subcellularLocation>
        <location evidence="1">Secreted</location>
    </subcellularLocation>
</comment>
<dbReference type="GeneTree" id="ENSGT00530000063751"/>
<dbReference type="InterPro" id="IPR018487">
    <property type="entry name" value="Hemopexin-like_repeat"/>
</dbReference>
<organism evidence="11 12">
    <name type="scientific">Fundulus heteroclitus</name>
    <name type="common">Killifish</name>
    <name type="synonym">Mummichog</name>
    <dbReference type="NCBI Taxonomy" id="8078"/>
    <lineage>
        <taxon>Eukaryota</taxon>
        <taxon>Metazoa</taxon>
        <taxon>Chordata</taxon>
        <taxon>Craniata</taxon>
        <taxon>Vertebrata</taxon>
        <taxon>Euteleostomi</taxon>
        <taxon>Actinopterygii</taxon>
        <taxon>Neopterygii</taxon>
        <taxon>Teleostei</taxon>
        <taxon>Neoteleostei</taxon>
        <taxon>Acanthomorphata</taxon>
        <taxon>Ovalentaria</taxon>
        <taxon>Atherinomorphae</taxon>
        <taxon>Cyprinodontiformes</taxon>
        <taxon>Fundulidae</taxon>
        <taxon>Fundulus</taxon>
    </lineage>
</organism>
<dbReference type="PANTHER" id="PTHR22917:SF1">
    <property type="entry name" value="PROTEOGLYCAN 4"/>
    <property type="match status" value="1"/>
</dbReference>
<dbReference type="SUPFAM" id="SSF50923">
    <property type="entry name" value="Hemopexin-like domain"/>
    <property type="match status" value="1"/>
</dbReference>
<keyword evidence="6" id="KW-0325">Glycoprotein</keyword>
<evidence type="ECO:0000256" key="3">
    <source>
        <dbReference type="ARBA" id="ARBA00022729"/>
    </source>
</evidence>
<dbReference type="PANTHER" id="PTHR22917">
    <property type="entry name" value="HEMOPEXIN DOMAIN-CONTAINING PROTEIN"/>
    <property type="match status" value="1"/>
</dbReference>
<evidence type="ECO:0000259" key="10">
    <source>
        <dbReference type="PROSITE" id="PS50958"/>
    </source>
</evidence>
<sequence>MSSKMLWLVTLLACALKFSSAQKSCRGRCGAEYNRGHMCQCDYNCLSFDECCRDFESQCTTKNSCKGRCGETFRRGRLCTCDSDCSRFNQCCPDYNAHCDADVITAENSGAATGPVKSSSCDNVHGNNPKESTLTEDLSLGEGNNADDNSFTPDSLTPYQPNDLSDDLYAEIFPGPDSSTDGVGDPQASPGPEISSGDAPTPADALDINSTEPSLVGGDQDFGTERPLSLTDATPTDAILVSTTASTDPQDPTTDPDQALIPYEATAAPDAVIIEPSTSSAPQNESTASPGVTETEEEAFPVDKPEVTSNDTQDLIGELENSPLTTTSASSTLASAIPSEETTSSPTIESSPGNVTTSSPDLPQDIKDPLSPLISAGDPSSTATTPNKTTDDVGPDATAAGLLTSEPDLSTASPTSTPEPNPDPNPDPSAVSPISEPEPSPDLSAASIASTPQPKPDPNPEPSAAPPTSKPKPKPDTKPRQPQTQTLDNLRDYQGDDSDDTNLCSGQPISGLTTLRNGTMVVFRGHYFWFLDRNLVPSAPKGITEVWGVPSPIDTVFTRCNCQGKTYIFKGGRYWRFENDALDQGYPKIIKTGFDGLQGHITAALSVPQYLRRKETVYFFKRGGMVQKYSYQFGTSPTCGNTAKHPLYTVRARMVRQAVSVLEPAIKIQKSWRGFPATITAAVSLPTIRDPEGYKYIVFSRSSAYNVRMQGDRPVVAAPRPNVSPKTDNFFRCPPKKS</sequence>
<dbReference type="SUPFAM" id="SSF90188">
    <property type="entry name" value="Somatomedin B domain"/>
    <property type="match status" value="2"/>
</dbReference>
<dbReference type="InterPro" id="IPR000585">
    <property type="entry name" value="Hemopexin-like_dom"/>
</dbReference>
<feature type="chain" id="PRO_5044598275" evidence="9">
    <location>
        <begin position="22"/>
        <end position="738"/>
    </location>
</feature>
<keyword evidence="3 9" id="KW-0732">Signal</keyword>
<dbReference type="PROSITE" id="PS00524">
    <property type="entry name" value="SMB_1"/>
    <property type="match status" value="2"/>
</dbReference>
<name>A0A3Q2Q018_FUNHE</name>
<feature type="compositionally biased region" description="Low complexity" evidence="8">
    <location>
        <begin position="324"/>
        <end position="352"/>
    </location>
</feature>
<dbReference type="Proteomes" id="UP000265000">
    <property type="component" value="Unplaced"/>
</dbReference>
<dbReference type="Gene3D" id="2.110.10.10">
    <property type="entry name" value="Hemopexin-like domain"/>
    <property type="match status" value="1"/>
</dbReference>
<keyword evidence="5" id="KW-1015">Disulfide bond</keyword>